<dbReference type="EMBL" id="JAWDJX010000043">
    <property type="protein sequence ID" value="KAK3049030.1"/>
    <property type="molecule type" value="Genomic_DNA"/>
</dbReference>
<dbReference type="CDD" id="cd05233">
    <property type="entry name" value="SDR_c"/>
    <property type="match status" value="1"/>
</dbReference>
<dbReference type="PANTHER" id="PTHR24148">
    <property type="entry name" value="ANKYRIN REPEAT DOMAIN-CONTAINING PROTEIN 39 HOMOLOG-RELATED"/>
    <property type="match status" value="1"/>
</dbReference>
<sequence>MASKRIHAASEGVHRDSKKQRTTDTIPNISSPESLPLFHYGPALRSDQIRLLKLRSGPSGSDIPFDLSTQPRGHSEYYALSYTWGIPICDRPAECNGQRLMITQSLETALLRLRVKYAGHNLWVDAVCINQADPVDKSVQVRKMATIYHEAETVIVWLGEESTDTSLYLDDTSRSLPGRIDSGLGMDGLGIPSDITPPPWQAACHIFDAPWFGRRWILQEVTNSIHCIFLIGNHESTPEIVLGGAYRVTRFPNFRCALTKQQRRHCDRAVAIVQLLRAEQEPWLHESLVDLLLETTSFESSDARDRVFAVVGCLKGFTEPDFWTAPRKQLVDGQWEVSQSSLGSAEMLGKVDALVDYTKSLPAVLADVALCEEDSDEFMLSMIRNLCYVDVLEDNVPSWVPTWRFVSSAWSSLYLETVDPLNDGMYDVEQRDLSISQDRLILQTQAIVFDKIISVSEPVQQMDLSSDLDFFAKPESAKIKALHEASSWLFECEKMTHSVLQDSQTREDRIKAFVECSRFGAPSDEDEEEESVIAYETYLHYSSILSAIRANGPASRKNAHKIAQSYQRRCREWDIDPEQPGLEGDEETVAFEYPATLAHMANAWDDAEQSQRYGRRFFVSESRKMGWVPTGSAPGDELCGVFGFATPFAIRKAESSNADSEDKYRLLGASYVHGYMDGEVFLDDGLERSQFRLYSVQFQFCDASGTRVPSASNFARGSIFRELRGELRRREGGELLINKESTSKLLRYTGRIPVLTPQMAVSTANSAIYPSLKDKVVLITGGAEGIAASAVELFCRQGSKVAFFDISTSSAETLIDQIKARQAEDKALSWTTPTFYQCDVTNLDQLQKCAKRVLDERGTVDVLINSAAAAGAKSRLPSVEVTPESWDADINVNLRHVFFLTQYIVPAMQKQGSGSIINMGSISWRIPATGLPVYTTSKAAIMGLTKTHSKEFGTNGIRVNSVMPGAIATERQIKEVLTKEYRDEVMRMQTIKRDLVPKEVASLILFLASDDSSGITGSSYVVDGGWVSDV</sequence>
<dbReference type="AlphaFoldDB" id="A0AAJ0DF19"/>
<dbReference type="Pfam" id="PF06985">
    <property type="entry name" value="HET"/>
    <property type="match status" value="1"/>
</dbReference>
<name>A0AAJ0DF19_9PEZI</name>
<dbReference type="PANTHER" id="PTHR24148:SF64">
    <property type="entry name" value="HETEROKARYON INCOMPATIBILITY DOMAIN-CONTAINING PROTEIN"/>
    <property type="match status" value="1"/>
</dbReference>
<dbReference type="InterPro" id="IPR010730">
    <property type="entry name" value="HET"/>
</dbReference>
<dbReference type="InterPro" id="IPR002347">
    <property type="entry name" value="SDR_fam"/>
</dbReference>
<dbReference type="PROSITE" id="PS00061">
    <property type="entry name" value="ADH_SHORT"/>
    <property type="match status" value="1"/>
</dbReference>
<evidence type="ECO:0000313" key="4">
    <source>
        <dbReference type="EMBL" id="KAK3049030.1"/>
    </source>
</evidence>
<evidence type="ECO:0000259" key="3">
    <source>
        <dbReference type="Pfam" id="PF06985"/>
    </source>
</evidence>
<reference evidence="4" key="1">
    <citation type="submission" date="2023-04" db="EMBL/GenBank/DDBJ databases">
        <title>Black Yeasts Isolated from many extreme environments.</title>
        <authorList>
            <person name="Coleine C."/>
            <person name="Stajich J.E."/>
            <person name="Selbmann L."/>
        </authorList>
    </citation>
    <scope>NUCLEOTIDE SEQUENCE</scope>
    <source>
        <strain evidence="4">CCFEE 5312</strain>
    </source>
</reference>
<organism evidence="4 5">
    <name type="scientific">Extremus antarcticus</name>
    <dbReference type="NCBI Taxonomy" id="702011"/>
    <lineage>
        <taxon>Eukaryota</taxon>
        <taxon>Fungi</taxon>
        <taxon>Dikarya</taxon>
        <taxon>Ascomycota</taxon>
        <taxon>Pezizomycotina</taxon>
        <taxon>Dothideomycetes</taxon>
        <taxon>Dothideomycetidae</taxon>
        <taxon>Mycosphaerellales</taxon>
        <taxon>Extremaceae</taxon>
        <taxon>Extremus</taxon>
    </lineage>
</organism>
<dbReference type="Gene3D" id="3.40.50.720">
    <property type="entry name" value="NAD(P)-binding Rossmann-like Domain"/>
    <property type="match status" value="1"/>
</dbReference>
<dbReference type="PRINTS" id="PR00081">
    <property type="entry name" value="GDHRDH"/>
</dbReference>
<keyword evidence="5" id="KW-1185">Reference proteome</keyword>
<keyword evidence="1" id="KW-0521">NADP</keyword>
<dbReference type="InterPro" id="IPR036291">
    <property type="entry name" value="NAD(P)-bd_dom_sf"/>
</dbReference>
<dbReference type="InterPro" id="IPR052895">
    <property type="entry name" value="HetReg/Transcr_Mod"/>
</dbReference>
<accession>A0AAJ0DF19</accession>
<gene>
    <name evidence="4" type="ORF">LTR09_009684</name>
</gene>
<comment type="caution">
    <text evidence="4">The sequence shown here is derived from an EMBL/GenBank/DDBJ whole genome shotgun (WGS) entry which is preliminary data.</text>
</comment>
<dbReference type="Pfam" id="PF26639">
    <property type="entry name" value="Het-6_barrel"/>
    <property type="match status" value="1"/>
</dbReference>
<evidence type="ECO:0000256" key="1">
    <source>
        <dbReference type="ARBA" id="ARBA00022857"/>
    </source>
</evidence>
<feature type="region of interest" description="Disordered" evidence="2">
    <location>
        <begin position="1"/>
        <end position="28"/>
    </location>
</feature>
<dbReference type="InterPro" id="IPR020904">
    <property type="entry name" value="Sc_DH/Rdtase_CS"/>
</dbReference>
<feature type="domain" description="Heterokaryon incompatibility" evidence="3">
    <location>
        <begin position="77"/>
        <end position="220"/>
    </location>
</feature>
<proteinExistence type="predicted"/>
<dbReference type="Proteomes" id="UP001271007">
    <property type="component" value="Unassembled WGS sequence"/>
</dbReference>
<feature type="compositionally biased region" description="Basic and acidic residues" evidence="2">
    <location>
        <begin position="12"/>
        <end position="22"/>
    </location>
</feature>
<dbReference type="Pfam" id="PF13561">
    <property type="entry name" value="adh_short_C2"/>
    <property type="match status" value="1"/>
</dbReference>
<dbReference type="FunFam" id="3.40.50.720:FF:000084">
    <property type="entry name" value="Short-chain dehydrogenase reductase"/>
    <property type="match status" value="1"/>
</dbReference>
<protein>
    <recommendedName>
        <fullName evidence="3">Heterokaryon incompatibility domain-containing protein</fullName>
    </recommendedName>
</protein>
<evidence type="ECO:0000256" key="2">
    <source>
        <dbReference type="SAM" id="MobiDB-lite"/>
    </source>
</evidence>
<evidence type="ECO:0000313" key="5">
    <source>
        <dbReference type="Proteomes" id="UP001271007"/>
    </source>
</evidence>
<dbReference type="PRINTS" id="PR00080">
    <property type="entry name" value="SDRFAMILY"/>
</dbReference>
<dbReference type="SUPFAM" id="SSF51735">
    <property type="entry name" value="NAD(P)-binding Rossmann-fold domains"/>
    <property type="match status" value="1"/>
</dbReference>